<evidence type="ECO:0000256" key="2">
    <source>
        <dbReference type="ARBA" id="ARBA00009137"/>
    </source>
</evidence>
<keyword evidence="14" id="KW-0479">Metal-binding</keyword>
<evidence type="ECO:0000256" key="4">
    <source>
        <dbReference type="ARBA" id="ARBA00022475"/>
    </source>
</evidence>
<feature type="binding site" evidence="14">
    <location>
        <position position="230"/>
    </location>
    <ligand>
        <name>K(+)</name>
        <dbReference type="ChEBI" id="CHEBI:29103"/>
    </ligand>
</feature>
<accession>A0A1X3JIP7</accession>
<keyword evidence="7 15" id="KW-0812">Transmembrane</keyword>
<feature type="binding site" evidence="14">
    <location>
        <position position="229"/>
    </location>
    <ligand>
        <name>K(+)</name>
        <dbReference type="ChEBI" id="CHEBI:29103"/>
    </ligand>
</feature>
<feature type="transmembrane region" description="Helical" evidence="15">
    <location>
        <begin position="145"/>
        <end position="170"/>
    </location>
</feature>
<keyword evidence="11 13" id="KW-0472">Membrane</keyword>
<keyword evidence="9 15" id="KW-1133">Transmembrane helix</keyword>
<keyword evidence="5 13" id="KW-0997">Cell inner membrane</keyword>
<feature type="transmembrane region" description="Helical" evidence="15">
    <location>
        <begin position="21"/>
        <end position="40"/>
    </location>
</feature>
<dbReference type="Proteomes" id="UP000193045">
    <property type="component" value="Unassembled WGS sequence"/>
</dbReference>
<comment type="caution">
    <text evidence="16">The sequence shown here is derived from an EMBL/GenBank/DDBJ whole genome shotgun (WGS) entry which is preliminary data.</text>
</comment>
<keyword evidence="6 13" id="KW-0633">Potassium transport</keyword>
<reference evidence="16 17" key="1">
    <citation type="submission" date="2010-04" db="EMBL/GenBank/DDBJ databases">
        <title>The Genome Sequence of Escherichia coli H386.</title>
        <authorList>
            <consortium name="The Broad Institute Genome Sequencing Platform"/>
            <consortium name="The Broad Institute Genome Sequencing Center for Infectious Disease"/>
            <person name="Feldgarden M."/>
            <person name="Gordon D.M."/>
            <person name="Johnson J.R."/>
            <person name="Johnston B.D."/>
            <person name="Young S."/>
            <person name="Zeng Q."/>
            <person name="Koehrsen M."/>
            <person name="Alvarado L."/>
            <person name="Berlin A.M."/>
            <person name="Borenstein D."/>
            <person name="Chapman S.B."/>
            <person name="Chen Z."/>
            <person name="Engels R."/>
            <person name="Freedman E."/>
            <person name="Gellesch M."/>
            <person name="Goldberg J."/>
            <person name="Griggs A."/>
            <person name="Gujja S."/>
            <person name="Heilman E.R."/>
            <person name="Heiman D.I."/>
            <person name="Hepburn T.A."/>
            <person name="Howarth C."/>
            <person name="Jen D."/>
            <person name="Larson L."/>
            <person name="Mehta T."/>
            <person name="Park D."/>
            <person name="Pearson M."/>
            <person name="Richards J."/>
            <person name="Roberts A."/>
            <person name="Saif S."/>
            <person name="Shea T.D."/>
            <person name="Shenoy N."/>
            <person name="Sisk P."/>
            <person name="Stolte C."/>
            <person name="Sykes S.N."/>
            <person name="Walk T."/>
            <person name="White J."/>
            <person name="Yandava C."/>
            <person name="Haas B."/>
            <person name="Henn M.R."/>
            <person name="Nusbaum C."/>
            <person name="Birren B."/>
        </authorList>
    </citation>
    <scope>NUCLEOTIDE SEQUENCE [LARGE SCALE GENOMIC DNA]</scope>
    <source>
        <strain evidence="16 17">H386</strain>
    </source>
</reference>
<feature type="transmembrane region" description="Helical" evidence="15">
    <location>
        <begin position="430"/>
        <end position="452"/>
    </location>
</feature>
<evidence type="ECO:0000256" key="14">
    <source>
        <dbReference type="PIRSR" id="PIRSR006247-1"/>
    </source>
</evidence>
<gene>
    <name evidence="16" type="ORF">ECVG_03749</name>
</gene>
<dbReference type="PANTHER" id="PTHR32024">
    <property type="entry name" value="TRK SYSTEM POTASSIUM UPTAKE PROTEIN TRKG-RELATED"/>
    <property type="match status" value="1"/>
</dbReference>
<dbReference type="InterPro" id="IPR004772">
    <property type="entry name" value="TrkH"/>
</dbReference>
<comment type="subcellular location">
    <subcellularLocation>
        <location evidence="1 13">Cell inner membrane</location>
        <topology evidence="1 13">Multi-pass membrane protein</topology>
    </subcellularLocation>
</comment>
<feature type="transmembrane region" description="Helical" evidence="15">
    <location>
        <begin position="405"/>
        <end position="424"/>
    </location>
</feature>
<evidence type="ECO:0000313" key="16">
    <source>
        <dbReference type="EMBL" id="OSL13464.1"/>
    </source>
</evidence>
<dbReference type="GO" id="GO:0046872">
    <property type="term" value="F:metal ion binding"/>
    <property type="evidence" value="ECO:0007669"/>
    <property type="project" value="UniProtKB-KW"/>
</dbReference>
<feature type="binding site" evidence="14">
    <location>
        <position position="443"/>
    </location>
    <ligand>
        <name>K(+)</name>
        <dbReference type="ChEBI" id="CHEBI:29103"/>
    </ligand>
</feature>
<dbReference type="EMBL" id="ADJB01000035">
    <property type="protein sequence ID" value="OSL13464.1"/>
    <property type="molecule type" value="Genomic_DNA"/>
</dbReference>
<evidence type="ECO:0000256" key="10">
    <source>
        <dbReference type="ARBA" id="ARBA00023065"/>
    </source>
</evidence>
<name>A0A1X3JIP7_ECOLX</name>
<dbReference type="PANTHER" id="PTHR32024:SF2">
    <property type="entry name" value="TRK SYSTEM POTASSIUM UPTAKE PROTEIN TRKG-RELATED"/>
    <property type="match status" value="1"/>
</dbReference>
<dbReference type="PIRSF" id="PIRSF006247">
    <property type="entry name" value="TrkH"/>
    <property type="match status" value="1"/>
</dbReference>
<evidence type="ECO:0000256" key="3">
    <source>
        <dbReference type="ARBA" id="ARBA00022448"/>
    </source>
</evidence>
<evidence type="ECO:0000256" key="7">
    <source>
        <dbReference type="ARBA" id="ARBA00022692"/>
    </source>
</evidence>
<dbReference type="InterPro" id="IPR003445">
    <property type="entry name" value="Cat_transpt"/>
</dbReference>
<dbReference type="Pfam" id="PF02386">
    <property type="entry name" value="TrkH"/>
    <property type="match status" value="1"/>
</dbReference>
<comment type="similarity">
    <text evidence="2 13">Belongs to the TrkH potassium transport family.</text>
</comment>
<feature type="transmembrane region" description="Helical" evidence="15">
    <location>
        <begin position="191"/>
        <end position="212"/>
    </location>
</feature>
<evidence type="ECO:0000256" key="13">
    <source>
        <dbReference type="PIRNR" id="PIRNR006247"/>
    </source>
</evidence>
<keyword evidence="3 13" id="KW-0813">Transport</keyword>
<proteinExistence type="inferred from homology"/>
<keyword evidence="4 13" id="KW-1003">Cell membrane</keyword>
<feature type="transmembrane region" description="Helical" evidence="15">
    <location>
        <begin position="342"/>
        <end position="362"/>
    </location>
</feature>
<evidence type="ECO:0000256" key="15">
    <source>
        <dbReference type="SAM" id="Phobius"/>
    </source>
</evidence>
<feature type="binding site" evidence="14">
    <location>
        <position position="120"/>
    </location>
    <ligand>
        <name>K(+)</name>
        <dbReference type="ChEBI" id="CHEBI:29103"/>
    </ligand>
</feature>
<evidence type="ECO:0000256" key="12">
    <source>
        <dbReference type="ARBA" id="ARBA00023303"/>
    </source>
</evidence>
<dbReference type="GO" id="GO:0015379">
    <property type="term" value="F:potassium:chloride symporter activity"/>
    <property type="evidence" value="ECO:0007669"/>
    <property type="project" value="InterPro"/>
</dbReference>
<comment type="function">
    <text evidence="13">Low-affinity potassium transport system. Interacts with Trk system potassium uptake protein TrkA.</text>
</comment>
<feature type="binding site" evidence="14">
    <location>
        <position position="121"/>
    </location>
    <ligand>
        <name>K(+)</name>
        <dbReference type="ChEBI" id="CHEBI:29103"/>
    </ligand>
</feature>
<keyword evidence="12" id="KW-0407">Ion channel</keyword>
<evidence type="ECO:0000256" key="8">
    <source>
        <dbReference type="ARBA" id="ARBA00022958"/>
    </source>
</evidence>
<evidence type="ECO:0000256" key="1">
    <source>
        <dbReference type="ARBA" id="ARBA00004429"/>
    </source>
</evidence>
<dbReference type="NCBIfam" id="TIGR00933">
    <property type="entry name" value="2a38"/>
    <property type="match status" value="1"/>
</dbReference>
<sequence>MKEYLDMNTSHVRVVTHMCGFLVWLYSLSMLPPMVVALFYKEKSLFVFFITFVIFFCIGGGAWYTTKKSGIQLRTRDGFIIIVMFWILFSVISAFPLWIDSELNLTFIDALFEGVSGITTTGATVIDDVSSLPRAYLYYRSQLNFIGGLGVIVLAVAVLPLLGIGGAKLYQSEMPGPFKDDKLTPRLADTSRTLWITYSLLGIACIVCYRLAGMPLFDAICHGISTVSLGGFSTHSESIGYFNNYLVELVAGSFSLLSAFNFTLWYIVISRKTIKPLIRDIELRFFLLIALGVIIVTSFQVWHIGMYDLHGSFIHSFFLASSMLTDNGLATQDYASWPTHTIVFLLLSSFFGGCIGSTCGGIKSLRFLILFKQSKHEINQLSHPRALLSVNVGGKIVTDRVMRSVWSFFFLYTLFTVFFILVLNGMGYDFLTSFATVAACINNMGLGFGATASSFGVLNDIAKCLMCIAMILGRLEIYPVIILFSGFFWRS</sequence>
<protein>
    <recommendedName>
        <fullName evidence="13">Trk system potassium uptake protein</fullName>
    </recommendedName>
</protein>
<keyword evidence="10 13" id="KW-0406">Ion transport</keyword>
<dbReference type="AlphaFoldDB" id="A0A1X3JIP7"/>
<evidence type="ECO:0000256" key="9">
    <source>
        <dbReference type="ARBA" id="ARBA00022989"/>
    </source>
</evidence>
<evidence type="ECO:0000256" key="5">
    <source>
        <dbReference type="ARBA" id="ARBA00022519"/>
    </source>
</evidence>
<feature type="transmembrane region" description="Helical" evidence="15">
    <location>
        <begin position="281"/>
        <end position="302"/>
    </location>
</feature>
<feature type="transmembrane region" description="Helical" evidence="15">
    <location>
        <begin position="464"/>
        <end position="489"/>
    </location>
</feature>
<evidence type="ECO:0000313" key="17">
    <source>
        <dbReference type="Proteomes" id="UP000193045"/>
    </source>
</evidence>
<evidence type="ECO:0000256" key="11">
    <source>
        <dbReference type="ARBA" id="ARBA00023136"/>
    </source>
</evidence>
<feature type="transmembrane region" description="Helical" evidence="15">
    <location>
        <begin position="245"/>
        <end position="269"/>
    </location>
</feature>
<keyword evidence="8 13" id="KW-0630">Potassium</keyword>
<feature type="transmembrane region" description="Helical" evidence="15">
    <location>
        <begin position="78"/>
        <end position="99"/>
    </location>
</feature>
<evidence type="ECO:0000256" key="6">
    <source>
        <dbReference type="ARBA" id="ARBA00022538"/>
    </source>
</evidence>
<feature type="binding site" evidence="14">
    <location>
        <position position="444"/>
    </location>
    <ligand>
        <name>K(+)</name>
        <dbReference type="ChEBI" id="CHEBI:29103"/>
    </ligand>
</feature>
<organism evidence="16 17">
    <name type="scientific">Escherichia coli H386</name>
    <dbReference type="NCBI Taxonomy" id="656397"/>
    <lineage>
        <taxon>Bacteria</taxon>
        <taxon>Pseudomonadati</taxon>
        <taxon>Pseudomonadota</taxon>
        <taxon>Gammaproteobacteria</taxon>
        <taxon>Enterobacterales</taxon>
        <taxon>Enterobacteriaceae</taxon>
        <taxon>Escherichia</taxon>
    </lineage>
</organism>
<feature type="transmembrane region" description="Helical" evidence="15">
    <location>
        <begin position="46"/>
        <end position="66"/>
    </location>
</feature>
<dbReference type="GO" id="GO:0005886">
    <property type="term" value="C:plasma membrane"/>
    <property type="evidence" value="ECO:0007669"/>
    <property type="project" value="UniProtKB-SubCell"/>
</dbReference>